<name>A0ABS9UJ59_9BACT</name>
<organism evidence="2 3">
    <name type="scientific">Belliella calami</name>
    <dbReference type="NCBI Taxonomy" id="2923436"/>
    <lineage>
        <taxon>Bacteria</taxon>
        <taxon>Pseudomonadati</taxon>
        <taxon>Bacteroidota</taxon>
        <taxon>Cytophagia</taxon>
        <taxon>Cytophagales</taxon>
        <taxon>Cyclobacteriaceae</taxon>
        <taxon>Belliella</taxon>
    </lineage>
</organism>
<evidence type="ECO:0000256" key="1">
    <source>
        <dbReference type="SAM" id="SignalP"/>
    </source>
</evidence>
<protein>
    <recommendedName>
        <fullName evidence="4">Outer membrane protein beta-barrel domain-containing protein</fullName>
    </recommendedName>
</protein>
<proteinExistence type="predicted"/>
<feature type="signal peptide" evidence="1">
    <location>
        <begin position="1"/>
        <end position="25"/>
    </location>
</feature>
<accession>A0ABS9UJ59</accession>
<evidence type="ECO:0000313" key="3">
    <source>
        <dbReference type="Proteomes" id="UP001165488"/>
    </source>
</evidence>
<feature type="chain" id="PRO_5045172279" description="Outer membrane protein beta-barrel domain-containing protein" evidence="1">
    <location>
        <begin position="26"/>
        <end position="184"/>
    </location>
</feature>
<reference evidence="2" key="1">
    <citation type="submission" date="2022-03" db="EMBL/GenBank/DDBJ databases">
        <title>De novo assembled genomes of Belliella spp. (Cyclobacteriaceae) strains.</title>
        <authorList>
            <person name="Szabo A."/>
            <person name="Korponai K."/>
            <person name="Felfoldi T."/>
        </authorList>
    </citation>
    <scope>NUCLEOTIDE SEQUENCE</scope>
    <source>
        <strain evidence="2">DSM 107340</strain>
    </source>
</reference>
<dbReference type="Proteomes" id="UP001165488">
    <property type="component" value="Unassembled WGS sequence"/>
</dbReference>
<gene>
    <name evidence="2" type="ORF">MM236_00290</name>
</gene>
<evidence type="ECO:0000313" key="2">
    <source>
        <dbReference type="EMBL" id="MCH7396399.1"/>
    </source>
</evidence>
<dbReference type="EMBL" id="JAKZGS010000001">
    <property type="protein sequence ID" value="MCH7396399.1"/>
    <property type="molecule type" value="Genomic_DNA"/>
</dbReference>
<keyword evidence="3" id="KW-1185">Reference proteome</keyword>
<comment type="caution">
    <text evidence="2">The sequence shown here is derived from an EMBL/GenBank/DDBJ whole genome shotgun (WGS) entry which is preliminary data.</text>
</comment>
<sequence length="184" mass="20762">MGTDKFLFLLISLFFSLAFASSIFAQKGNSHISIGIEVGPSLNWQAADFPIQIGIPFKAYLGTGKNGQMMLRTGWHHFPNLARQLEPDVESLTRTAVPVALGYRHNIKKWYIEGSFGVSYDVILIRHKDSLKEPEGLVSMEPHYGLELGRRYNSIDIGLAIYNHGNVPFNIAFLGFKSVYKIRW</sequence>
<evidence type="ECO:0008006" key="4">
    <source>
        <dbReference type="Google" id="ProtNLM"/>
    </source>
</evidence>
<dbReference type="RefSeq" id="WP_241272921.1">
    <property type="nucleotide sequence ID" value="NZ_JAKZGS010000001.1"/>
</dbReference>
<keyword evidence="1" id="KW-0732">Signal</keyword>